<proteinExistence type="predicted"/>
<sequence length="376" mass="43744">MSKGQGRIYKLLLTFMFLMHNQEQTQTCSPPRSKFGENTIKEHSILRRSNQAKIIVLGSVVETYPDKYGQSISVRVAVHMVLKSKNKVKKYITVNGFDNDLSDAKNKLFVSQANVDCVNSVVQLYGSYIFFIRENIYGDYYVDEINLQPANTEIPCKPELSRRVKRLIIKYRKEKNNRAQCNDFARSASNFSRKCLKHRSFSRMLDEFKYKQLPIRKFFCSVKRAESLKKIFPTELTMRDDISYRRKKTKEPNIRDSDRKNMNEKDTKNEQDNSDNIIEEEKTSTIRQSGHGGNIILYTKSEKYIVHENIGGQDDMSDKTSTTRNRLNLNIPDWRFFQHHQQAKSDTASHSTNLIHANLFTLCITVLLTSVIYACL</sequence>
<keyword evidence="4" id="KW-1185">Reference proteome</keyword>
<dbReference type="EnsemblMetazoa" id="CLYHEMT004699.1">
    <property type="protein sequence ID" value="CLYHEMP004699.1"/>
    <property type="gene ID" value="CLYHEMG004699"/>
</dbReference>
<evidence type="ECO:0000313" key="4">
    <source>
        <dbReference type="Proteomes" id="UP000594262"/>
    </source>
</evidence>
<feature type="chain" id="PRO_5029697687" evidence="2">
    <location>
        <begin position="28"/>
        <end position="376"/>
    </location>
</feature>
<feature type="region of interest" description="Disordered" evidence="1">
    <location>
        <begin position="243"/>
        <end position="286"/>
    </location>
</feature>
<organism evidence="3 4">
    <name type="scientific">Clytia hemisphaerica</name>
    <dbReference type="NCBI Taxonomy" id="252671"/>
    <lineage>
        <taxon>Eukaryota</taxon>
        <taxon>Metazoa</taxon>
        <taxon>Cnidaria</taxon>
        <taxon>Hydrozoa</taxon>
        <taxon>Hydroidolina</taxon>
        <taxon>Leptothecata</taxon>
        <taxon>Obeliida</taxon>
        <taxon>Clytiidae</taxon>
        <taxon>Clytia</taxon>
    </lineage>
</organism>
<dbReference type="AlphaFoldDB" id="A0A7M5WR65"/>
<feature type="signal peptide" evidence="2">
    <location>
        <begin position="1"/>
        <end position="27"/>
    </location>
</feature>
<evidence type="ECO:0000256" key="1">
    <source>
        <dbReference type="SAM" id="MobiDB-lite"/>
    </source>
</evidence>
<dbReference type="InterPro" id="IPR008993">
    <property type="entry name" value="TIMP-like_OB-fold"/>
</dbReference>
<accession>A0A7M5WR65</accession>
<evidence type="ECO:0000256" key="2">
    <source>
        <dbReference type="SAM" id="SignalP"/>
    </source>
</evidence>
<name>A0A7M5WR65_9CNID</name>
<evidence type="ECO:0000313" key="3">
    <source>
        <dbReference type="EnsemblMetazoa" id="CLYHEMP004699.1"/>
    </source>
</evidence>
<dbReference type="Gene3D" id="2.40.50.120">
    <property type="match status" value="1"/>
</dbReference>
<keyword evidence="2" id="KW-0732">Signal</keyword>
<reference evidence="3" key="1">
    <citation type="submission" date="2021-01" db="UniProtKB">
        <authorList>
            <consortium name="EnsemblMetazoa"/>
        </authorList>
    </citation>
    <scope>IDENTIFICATION</scope>
</reference>
<dbReference type="Proteomes" id="UP000594262">
    <property type="component" value="Unplaced"/>
</dbReference>
<protein>
    <submittedName>
        <fullName evidence="3">Uncharacterized protein</fullName>
    </submittedName>
</protein>
<feature type="compositionally biased region" description="Basic and acidic residues" evidence="1">
    <location>
        <begin position="243"/>
        <end position="271"/>
    </location>
</feature>